<comment type="similarity">
    <text evidence="2 5">Belongs to the aldose epimerase family.</text>
</comment>
<evidence type="ECO:0000256" key="6">
    <source>
        <dbReference type="PIRSR" id="PIRSR005096-1"/>
    </source>
</evidence>
<proteinExistence type="inferred from homology"/>
<dbReference type="InterPro" id="IPR011013">
    <property type="entry name" value="Gal_mutarotase_sf_dom"/>
</dbReference>
<dbReference type="InterPro" id="IPR015443">
    <property type="entry name" value="Aldose_1-epimerase"/>
</dbReference>
<dbReference type="PIRSF" id="PIRSF005096">
    <property type="entry name" value="GALM"/>
    <property type="match status" value="1"/>
</dbReference>
<feature type="active site" description="Proton acceptor" evidence="6">
    <location>
        <position position="311"/>
    </location>
</feature>
<feature type="binding site" evidence="8">
    <location>
        <begin position="180"/>
        <end position="182"/>
    </location>
    <ligand>
        <name>beta-D-galactose</name>
        <dbReference type="ChEBI" id="CHEBI:27667"/>
    </ligand>
</feature>
<dbReference type="GO" id="GO:0033499">
    <property type="term" value="P:galactose catabolic process via UDP-galactose, Leloir pathway"/>
    <property type="evidence" value="ECO:0007669"/>
    <property type="project" value="TreeGrafter"/>
</dbReference>
<protein>
    <recommendedName>
        <fullName evidence="5">Maltose epimerase</fullName>
        <ecNumber evidence="5">5.1.3.21</ecNumber>
    </recommendedName>
</protein>
<dbReference type="GO" id="GO:0005737">
    <property type="term" value="C:cytoplasm"/>
    <property type="evidence" value="ECO:0007669"/>
    <property type="project" value="TreeGrafter"/>
</dbReference>
<reference evidence="9" key="2">
    <citation type="submission" date="2021-04" db="EMBL/GenBank/DDBJ databases">
        <authorList>
            <person name="Gilroy R."/>
        </authorList>
    </citation>
    <scope>NUCLEOTIDE SEQUENCE</scope>
    <source>
        <strain evidence="9">6627</strain>
    </source>
</reference>
<comment type="function">
    <text evidence="5">Catalyzes the interconversion of alpha and beta anomers of maltose.</text>
</comment>
<dbReference type="CDD" id="cd09019">
    <property type="entry name" value="galactose_mutarotase_like"/>
    <property type="match status" value="1"/>
</dbReference>
<evidence type="ECO:0000256" key="5">
    <source>
        <dbReference type="PIRNR" id="PIRNR005096"/>
    </source>
</evidence>
<evidence type="ECO:0000313" key="9">
    <source>
        <dbReference type="EMBL" id="HIX01272.1"/>
    </source>
</evidence>
<sequence length="351" mass="39278">MDILQKTFGRYENEKVTEIKLINDNNVAISCLTMGAIWHQFLVPTADGGQKNLLLSFDGIDGYYSNSQNICKSVGRVAGRIKNASYDLDGKHYSLPANDHGNTLHGGPHGFSTWNWNYSTSSNKNSVSVIFQKKIDESMDGFPGNILATIIYTLNNNNKVTIAYSAMDGKTETLFNPTCHVYFNLSDRRDLTTHELQINSSNILDTDNELIPTGKLIPVKDTPYDFRNFSNVALTVGKVHGLDTAYVVNEPGQGVKPIAILRDIESKRQITINSDRNGLVVYTPEHIEGENLSFSRDKGKPANKNEGIALEAQMLPDAIHQDNFGDIVLPRYSKRTYRMSFTFKQLPNDEF</sequence>
<dbReference type="GO" id="GO:0030246">
    <property type="term" value="F:carbohydrate binding"/>
    <property type="evidence" value="ECO:0007669"/>
    <property type="project" value="InterPro"/>
</dbReference>
<evidence type="ECO:0000256" key="3">
    <source>
        <dbReference type="ARBA" id="ARBA00023235"/>
    </source>
</evidence>
<evidence type="ECO:0000256" key="1">
    <source>
        <dbReference type="ARBA" id="ARBA00005028"/>
    </source>
</evidence>
<keyword evidence="3 5" id="KW-0413">Isomerase</keyword>
<keyword evidence="4 5" id="KW-0119">Carbohydrate metabolism</keyword>
<accession>A0A9D2A9Z6</accession>
<evidence type="ECO:0000256" key="4">
    <source>
        <dbReference type="ARBA" id="ARBA00023277"/>
    </source>
</evidence>
<comment type="catalytic activity">
    <reaction evidence="5">
        <text>alpha-maltose = beta-maltose</text>
        <dbReference type="Rhea" id="RHEA:21228"/>
        <dbReference type="ChEBI" id="CHEBI:18147"/>
        <dbReference type="ChEBI" id="CHEBI:18167"/>
        <dbReference type="EC" id="5.1.3.21"/>
    </reaction>
</comment>
<dbReference type="SUPFAM" id="SSF74650">
    <property type="entry name" value="Galactose mutarotase-like"/>
    <property type="match status" value="1"/>
</dbReference>
<dbReference type="Gene3D" id="2.70.98.10">
    <property type="match status" value="1"/>
</dbReference>
<dbReference type="GO" id="GO:0006006">
    <property type="term" value="P:glucose metabolic process"/>
    <property type="evidence" value="ECO:0007669"/>
    <property type="project" value="TreeGrafter"/>
</dbReference>
<feature type="active site" description="Proton donor" evidence="6">
    <location>
        <position position="180"/>
    </location>
</feature>
<dbReference type="InterPro" id="IPR014718">
    <property type="entry name" value="GH-type_carb-bd"/>
</dbReference>
<evidence type="ECO:0000313" key="10">
    <source>
        <dbReference type="Proteomes" id="UP000823963"/>
    </source>
</evidence>
<dbReference type="PANTHER" id="PTHR10091">
    <property type="entry name" value="ALDOSE-1-EPIMERASE"/>
    <property type="match status" value="1"/>
</dbReference>
<reference evidence="9" key="1">
    <citation type="journal article" date="2021" name="PeerJ">
        <title>Extensive microbial diversity within the chicken gut microbiome revealed by metagenomics and culture.</title>
        <authorList>
            <person name="Gilroy R."/>
            <person name="Ravi A."/>
            <person name="Getino M."/>
            <person name="Pursley I."/>
            <person name="Horton D.L."/>
            <person name="Alikhan N.F."/>
            <person name="Baker D."/>
            <person name="Gharbi K."/>
            <person name="Hall N."/>
            <person name="Watson M."/>
            <person name="Adriaenssens E.M."/>
            <person name="Foster-Nyarko E."/>
            <person name="Jarju S."/>
            <person name="Secka A."/>
            <person name="Antonio M."/>
            <person name="Oren A."/>
            <person name="Chaudhuri R.R."/>
            <person name="La Ragione R."/>
            <person name="Hildebrand F."/>
            <person name="Pallen M.J."/>
        </authorList>
    </citation>
    <scope>NUCLEOTIDE SEQUENCE</scope>
    <source>
        <strain evidence="9">6627</strain>
    </source>
</reference>
<dbReference type="GO" id="GO:0004034">
    <property type="term" value="F:aldose 1-epimerase activity"/>
    <property type="evidence" value="ECO:0007669"/>
    <property type="project" value="TreeGrafter"/>
</dbReference>
<feature type="binding site" evidence="7">
    <location>
        <position position="243"/>
    </location>
    <ligand>
        <name>beta-D-galactose</name>
        <dbReference type="ChEBI" id="CHEBI:27667"/>
    </ligand>
</feature>
<comment type="pathway">
    <text evidence="1 5">Carbohydrate metabolism; hexose metabolism.</text>
</comment>
<dbReference type="GO" id="GO:0050558">
    <property type="term" value="F:maltose epimerase activity"/>
    <property type="evidence" value="ECO:0007669"/>
    <property type="project" value="UniProtKB-EC"/>
</dbReference>
<gene>
    <name evidence="9" type="ORF">H9861_00745</name>
</gene>
<dbReference type="EC" id="5.1.3.21" evidence="5"/>
<dbReference type="Pfam" id="PF01263">
    <property type="entry name" value="Aldose_epim"/>
    <property type="match status" value="1"/>
</dbReference>
<dbReference type="InterPro" id="IPR008183">
    <property type="entry name" value="Aldose_1/G6P_1-epimerase"/>
</dbReference>
<dbReference type="Proteomes" id="UP000823963">
    <property type="component" value="Unassembled WGS sequence"/>
</dbReference>
<evidence type="ECO:0000256" key="2">
    <source>
        <dbReference type="ARBA" id="ARBA00006206"/>
    </source>
</evidence>
<dbReference type="InterPro" id="IPR047215">
    <property type="entry name" value="Galactose_mutarotase-like"/>
</dbReference>
<organism evidence="9 10">
    <name type="scientific">Candidatus Ligilactobacillus excrementigallinarum</name>
    <dbReference type="NCBI Taxonomy" id="2838641"/>
    <lineage>
        <taxon>Bacteria</taxon>
        <taxon>Bacillati</taxon>
        <taxon>Bacillota</taxon>
        <taxon>Bacilli</taxon>
        <taxon>Lactobacillales</taxon>
        <taxon>Lactobacillaceae</taxon>
        <taxon>Ligilactobacillus</taxon>
    </lineage>
</organism>
<dbReference type="PANTHER" id="PTHR10091:SF0">
    <property type="entry name" value="GALACTOSE MUTAROTASE"/>
    <property type="match status" value="1"/>
</dbReference>
<name>A0A9D2A9Z6_9LACO</name>
<dbReference type="EMBL" id="DXFP01000007">
    <property type="protein sequence ID" value="HIX01272.1"/>
    <property type="molecule type" value="Genomic_DNA"/>
</dbReference>
<dbReference type="AlphaFoldDB" id="A0A9D2A9Z6"/>
<evidence type="ECO:0000256" key="7">
    <source>
        <dbReference type="PIRSR" id="PIRSR005096-2"/>
    </source>
</evidence>
<comment type="caution">
    <text evidence="9">The sequence shown here is derived from an EMBL/GenBank/DDBJ whole genome shotgun (WGS) entry which is preliminary data.</text>
</comment>
<evidence type="ECO:0000256" key="8">
    <source>
        <dbReference type="PIRSR" id="PIRSR005096-3"/>
    </source>
</evidence>